<reference evidence="4 5" key="1">
    <citation type="submission" date="2018-10" db="EMBL/GenBank/DDBJ databases">
        <title>Genomic Encyclopedia of Archaeal and Bacterial Type Strains, Phase II (KMG-II): from individual species to whole genera.</title>
        <authorList>
            <person name="Goeker M."/>
        </authorList>
    </citation>
    <scope>NUCLEOTIDE SEQUENCE [LARGE SCALE GENOMIC DNA]</scope>
    <source>
        <strain evidence="4 5">DSM 14954</strain>
    </source>
</reference>
<evidence type="ECO:0000256" key="2">
    <source>
        <dbReference type="RuleBase" id="RU003749"/>
    </source>
</evidence>
<dbReference type="GO" id="GO:0043856">
    <property type="term" value="F:anti-sigma factor antagonist activity"/>
    <property type="evidence" value="ECO:0007669"/>
    <property type="project" value="InterPro"/>
</dbReference>
<gene>
    <name evidence="4" type="ORF">C8N24_3767</name>
</gene>
<comment type="caution">
    <text evidence="4">The sequence shown here is derived from an EMBL/GenBank/DDBJ whole genome shotgun (WGS) entry which is preliminary data.</text>
</comment>
<dbReference type="NCBIfam" id="TIGR00377">
    <property type="entry name" value="ant_ant_sig"/>
    <property type="match status" value="1"/>
</dbReference>
<dbReference type="Pfam" id="PF01740">
    <property type="entry name" value="STAS"/>
    <property type="match status" value="1"/>
</dbReference>
<dbReference type="Gene3D" id="3.30.750.24">
    <property type="entry name" value="STAS domain"/>
    <property type="match status" value="1"/>
</dbReference>
<feature type="domain" description="STAS" evidence="3">
    <location>
        <begin position="18"/>
        <end position="115"/>
    </location>
</feature>
<dbReference type="PANTHER" id="PTHR33495:SF2">
    <property type="entry name" value="ANTI-SIGMA FACTOR ANTAGONIST TM_1081-RELATED"/>
    <property type="match status" value="1"/>
</dbReference>
<dbReference type="Proteomes" id="UP000278962">
    <property type="component" value="Unassembled WGS sequence"/>
</dbReference>
<dbReference type="AlphaFoldDB" id="A0A660LFM5"/>
<name>A0A660LFM5_9ACTN</name>
<evidence type="ECO:0000259" key="3">
    <source>
        <dbReference type="PROSITE" id="PS50801"/>
    </source>
</evidence>
<dbReference type="OrthoDB" id="9793697at2"/>
<sequence length="119" mass="12825">MAMAFAIEDRSIDADTHVVAVAGEIDLFTAPEFKQRVSAPIDEGRTHVVVDLTETTFIDSSSLGVLIGAHRRLRRLDGRLVIVCSNDAIVKTFRITGLDGVFTIVQRLDEALDSGAVGA</sequence>
<dbReference type="PROSITE" id="PS50801">
    <property type="entry name" value="STAS"/>
    <property type="match status" value="1"/>
</dbReference>
<dbReference type="InterPro" id="IPR002645">
    <property type="entry name" value="STAS_dom"/>
</dbReference>
<dbReference type="EMBL" id="RBIL01000001">
    <property type="protein sequence ID" value="RKQ93892.1"/>
    <property type="molecule type" value="Genomic_DNA"/>
</dbReference>
<dbReference type="CDD" id="cd07043">
    <property type="entry name" value="STAS_anti-anti-sigma_factors"/>
    <property type="match status" value="1"/>
</dbReference>
<comment type="similarity">
    <text evidence="1 2">Belongs to the anti-sigma-factor antagonist family.</text>
</comment>
<dbReference type="PANTHER" id="PTHR33495">
    <property type="entry name" value="ANTI-SIGMA FACTOR ANTAGONIST TM_1081-RELATED-RELATED"/>
    <property type="match status" value="1"/>
</dbReference>
<proteinExistence type="inferred from homology"/>
<evidence type="ECO:0000313" key="4">
    <source>
        <dbReference type="EMBL" id="RKQ93892.1"/>
    </source>
</evidence>
<evidence type="ECO:0000256" key="1">
    <source>
        <dbReference type="ARBA" id="ARBA00009013"/>
    </source>
</evidence>
<evidence type="ECO:0000313" key="5">
    <source>
        <dbReference type="Proteomes" id="UP000278962"/>
    </source>
</evidence>
<organism evidence="4 5">
    <name type="scientific">Solirubrobacter pauli</name>
    <dbReference type="NCBI Taxonomy" id="166793"/>
    <lineage>
        <taxon>Bacteria</taxon>
        <taxon>Bacillati</taxon>
        <taxon>Actinomycetota</taxon>
        <taxon>Thermoleophilia</taxon>
        <taxon>Solirubrobacterales</taxon>
        <taxon>Solirubrobacteraceae</taxon>
        <taxon>Solirubrobacter</taxon>
    </lineage>
</organism>
<dbReference type="InterPro" id="IPR036513">
    <property type="entry name" value="STAS_dom_sf"/>
</dbReference>
<dbReference type="SUPFAM" id="SSF52091">
    <property type="entry name" value="SpoIIaa-like"/>
    <property type="match status" value="1"/>
</dbReference>
<protein>
    <recommendedName>
        <fullName evidence="2">Anti-sigma factor antagonist</fullName>
    </recommendedName>
</protein>
<keyword evidence="5" id="KW-1185">Reference proteome</keyword>
<accession>A0A660LFM5</accession>
<dbReference type="InterPro" id="IPR003658">
    <property type="entry name" value="Anti-sigma_ant"/>
</dbReference>